<keyword evidence="2" id="KW-0677">Repeat</keyword>
<evidence type="ECO:0000256" key="2">
    <source>
        <dbReference type="ARBA" id="ARBA00022737"/>
    </source>
</evidence>
<dbReference type="WBParaSite" id="ACRNAN_scaffold6581.g18975.t1">
    <property type="protein sequence ID" value="ACRNAN_scaffold6581.g18975.t1"/>
    <property type="gene ID" value="ACRNAN_scaffold6581.g18975"/>
</dbReference>
<dbReference type="AlphaFoldDB" id="A0A914EB49"/>
<keyword evidence="1" id="KW-0880">Kelch repeat</keyword>
<dbReference type="Gene3D" id="2.120.10.80">
    <property type="entry name" value="Kelch-type beta propeller"/>
    <property type="match status" value="3"/>
</dbReference>
<accession>A0A914EB49</accession>
<dbReference type="SUPFAM" id="SSF117281">
    <property type="entry name" value="Kelch motif"/>
    <property type="match status" value="1"/>
</dbReference>
<protein>
    <recommendedName>
        <fullName evidence="4">Kelch domain-containing protein 10</fullName>
    </recommendedName>
</protein>
<dbReference type="Pfam" id="PF24681">
    <property type="entry name" value="Kelch_KLHDC2_KLHL20_DRC7"/>
    <property type="match status" value="1"/>
</dbReference>
<dbReference type="Proteomes" id="UP000887540">
    <property type="component" value="Unplaced"/>
</dbReference>
<comment type="similarity">
    <text evidence="3">Belongs to the KLHDC10 family.</text>
</comment>
<keyword evidence="5" id="KW-1185">Reference proteome</keyword>
<dbReference type="InterPro" id="IPR015915">
    <property type="entry name" value="Kelch-typ_b-propeller"/>
</dbReference>
<dbReference type="InterPro" id="IPR006652">
    <property type="entry name" value="Kelch_1"/>
</dbReference>
<dbReference type="PANTHER" id="PTHR46428:SF1">
    <property type="entry name" value="KELCH DOMAIN-CONTAINING PROTEIN 10"/>
    <property type="match status" value="1"/>
</dbReference>
<evidence type="ECO:0000256" key="1">
    <source>
        <dbReference type="ARBA" id="ARBA00022441"/>
    </source>
</evidence>
<proteinExistence type="inferred from homology"/>
<evidence type="ECO:0000313" key="5">
    <source>
        <dbReference type="Proteomes" id="UP000887540"/>
    </source>
</evidence>
<dbReference type="GO" id="GO:0032874">
    <property type="term" value="P:positive regulation of stress-activated MAPK cascade"/>
    <property type="evidence" value="ECO:0007669"/>
    <property type="project" value="TreeGrafter"/>
</dbReference>
<name>A0A914EB49_9BILA</name>
<reference evidence="6" key="1">
    <citation type="submission" date="2022-11" db="UniProtKB">
        <authorList>
            <consortium name="WormBaseParasite"/>
        </authorList>
    </citation>
    <scope>IDENTIFICATION</scope>
</reference>
<sequence length="430" mass="48988">MGTIWGSLNKDKMACGKDLKKVEVVPSHICTQRALGANVFYDLFDYQNAVDSHCKCCPTSRSGHRSLCDLDYVYIIGGYNARINGTTTMREVWRLNTVTHAWSQVNVDGLFPETMASFVAEQRDYSMRHSLIFGGTGFPFGLSATNKLYSLKETSDETFRIDEEETTGIPPPPSYGSAFVAADDKTFYLIGGTTGQEYNLDIWKLFWSTENQRWNWTQLTTHRYDSPVGRYRHEAVLIKDLIIIFGGGTPQWSEQLEKLNAYNINEKRFLEIQTNPDLKHGFPQPRKCHAVVRYEDDVYIIGGCNEPPDAEFIGAQFYTVLNDLWKINLTTLQWTKLDTNLVNGVFFHSAVVTFEGCIYIFGGCCDGRSAVRTNRVQRIWIRPPSLQRLAMQTIVHYLPELLSQFPDRIRISNVSGVIRDFHNHLNSNAA</sequence>
<organism evidence="5 6">
    <name type="scientific">Acrobeloides nanus</name>
    <dbReference type="NCBI Taxonomy" id="290746"/>
    <lineage>
        <taxon>Eukaryota</taxon>
        <taxon>Metazoa</taxon>
        <taxon>Ecdysozoa</taxon>
        <taxon>Nematoda</taxon>
        <taxon>Chromadorea</taxon>
        <taxon>Rhabditida</taxon>
        <taxon>Tylenchina</taxon>
        <taxon>Cephalobomorpha</taxon>
        <taxon>Cephaloboidea</taxon>
        <taxon>Cephalobidae</taxon>
        <taxon>Acrobeloides</taxon>
    </lineage>
</organism>
<evidence type="ECO:0000313" key="6">
    <source>
        <dbReference type="WBParaSite" id="ACRNAN_scaffold6581.g18975.t1"/>
    </source>
</evidence>
<dbReference type="PANTHER" id="PTHR46428">
    <property type="entry name" value="KELCH DOMAIN-CONTAINING PROTEIN 10"/>
    <property type="match status" value="1"/>
</dbReference>
<dbReference type="InterPro" id="IPR052125">
    <property type="entry name" value="KLHDC10"/>
</dbReference>
<evidence type="ECO:0000256" key="4">
    <source>
        <dbReference type="ARBA" id="ARBA00041041"/>
    </source>
</evidence>
<evidence type="ECO:0000256" key="3">
    <source>
        <dbReference type="ARBA" id="ARBA00038487"/>
    </source>
</evidence>
<dbReference type="Pfam" id="PF01344">
    <property type="entry name" value="Kelch_1"/>
    <property type="match status" value="1"/>
</dbReference>